<comment type="subcellular location">
    <subcellularLocation>
        <location evidence="1 8">Cell membrane</location>
        <topology evidence="1 8">Multi-pass membrane protein</topology>
    </subcellularLocation>
</comment>
<gene>
    <name evidence="11" type="ORF">PNQ69_16040</name>
</gene>
<sequence>MTSPGARWRAIAAVALGSLAGLLGLPAAAADTKVVVGSKNFTEAVVLGEIAAGAGRQAGVEVEHRRQLGGTRILWRALEQGSIDAYAEYTGTLAAELLHMPGADDAALRQALAQHGLAMSAPLGFDNTYAFGMRRQRAQALGIVRLSDLAAHPTLKFGLSNEFVSRADGWPGVRDAYSLPQTPTGLDHDLAYRALDSGAIDLTDLYSTDAEIPAHDLLVLQDDKHYFPRYAAVFLYRADLAQRAPRFVQALQGLGGRIDAATMQRLNAEAKLDKRAESAIAAHWLGIAAPAEDGRMQRLLQRTREHLALVGLSLGLALLVALPLGILAAHRPRLGQAVLALTGVLQTLPSLAVFVFMIPLFGIGAKPAIAALFLYSLLPIVRNTHAGITGIPRELRETAAALGLPPGTRLWRIELPLALRTLLAGIKTAAVINVGTATLGALIGAGGYGQPILTGIRLDDLSLILEGAVPAALLALLVQGLFELLERVLTPRGLRLAARR</sequence>
<dbReference type="PANTHER" id="PTHR30177:SF4">
    <property type="entry name" value="OSMOPROTECTANT IMPORT PERMEASE PROTEIN OSMW"/>
    <property type="match status" value="1"/>
</dbReference>
<evidence type="ECO:0000256" key="6">
    <source>
        <dbReference type="ARBA" id="ARBA00035642"/>
    </source>
</evidence>
<dbReference type="InterPro" id="IPR041894">
    <property type="entry name" value="PBP2_ProX-like"/>
</dbReference>
<evidence type="ECO:0000256" key="4">
    <source>
        <dbReference type="ARBA" id="ARBA00022989"/>
    </source>
</evidence>
<keyword evidence="12" id="KW-1185">Reference proteome</keyword>
<keyword evidence="3 8" id="KW-0812">Transmembrane</keyword>
<evidence type="ECO:0000256" key="2">
    <source>
        <dbReference type="ARBA" id="ARBA00022448"/>
    </source>
</evidence>
<feature type="transmembrane region" description="Helical" evidence="8">
    <location>
        <begin position="417"/>
        <end position="443"/>
    </location>
</feature>
<evidence type="ECO:0000256" key="3">
    <source>
        <dbReference type="ARBA" id="ARBA00022692"/>
    </source>
</evidence>
<keyword evidence="5 8" id="KW-0472">Membrane</keyword>
<proteinExistence type="inferred from homology"/>
<dbReference type="Gene3D" id="3.40.190.10">
    <property type="entry name" value="Periplasmic binding protein-like II"/>
    <property type="match status" value="1"/>
</dbReference>
<feature type="domain" description="ABC transmembrane type-1" evidence="10">
    <location>
        <begin position="303"/>
        <end position="486"/>
    </location>
</feature>
<keyword evidence="2 8" id="KW-0813">Transport</keyword>
<evidence type="ECO:0000259" key="10">
    <source>
        <dbReference type="PROSITE" id="PS50928"/>
    </source>
</evidence>
<evidence type="ECO:0000256" key="9">
    <source>
        <dbReference type="SAM" id="SignalP"/>
    </source>
</evidence>
<organism evidence="11 12">
    <name type="scientific">Xanthomonas hawaiiensis</name>
    <dbReference type="NCBI Taxonomy" id="3003247"/>
    <lineage>
        <taxon>Bacteria</taxon>
        <taxon>Pseudomonadati</taxon>
        <taxon>Pseudomonadota</taxon>
        <taxon>Gammaproteobacteria</taxon>
        <taxon>Lysobacterales</taxon>
        <taxon>Lysobacteraceae</taxon>
        <taxon>Xanthomonas</taxon>
    </lineage>
</organism>
<comment type="caution">
    <text evidence="11">The sequence shown here is derived from an EMBL/GenBank/DDBJ whole genome shotgun (WGS) entry which is preliminary data.</text>
</comment>
<comment type="similarity">
    <text evidence="7">In the N-terminal section; belongs to the binding-protein-dependent transport system permease family.</text>
</comment>
<dbReference type="Pfam" id="PF04069">
    <property type="entry name" value="OpuAC"/>
    <property type="match status" value="1"/>
</dbReference>
<comment type="similarity">
    <text evidence="8">Belongs to the binding-protein-dependent transport system permease family.</text>
</comment>
<dbReference type="InterPro" id="IPR051204">
    <property type="entry name" value="ABC_transp_perm/SBD"/>
</dbReference>
<evidence type="ECO:0000256" key="7">
    <source>
        <dbReference type="ARBA" id="ARBA00035652"/>
    </source>
</evidence>
<dbReference type="RefSeq" id="WP_244663472.1">
    <property type="nucleotide sequence ID" value="NZ_JAGHXG010000004.1"/>
</dbReference>
<evidence type="ECO:0000313" key="12">
    <source>
        <dbReference type="Proteomes" id="UP001260534"/>
    </source>
</evidence>
<dbReference type="SUPFAM" id="SSF161098">
    <property type="entry name" value="MetI-like"/>
    <property type="match status" value="1"/>
</dbReference>
<evidence type="ECO:0000256" key="1">
    <source>
        <dbReference type="ARBA" id="ARBA00004651"/>
    </source>
</evidence>
<dbReference type="PROSITE" id="PS50928">
    <property type="entry name" value="ABC_TM1"/>
    <property type="match status" value="1"/>
</dbReference>
<dbReference type="EMBL" id="JAQMHB010000001">
    <property type="protein sequence ID" value="MDS9994275.1"/>
    <property type="molecule type" value="Genomic_DNA"/>
</dbReference>
<dbReference type="CDD" id="cd13607">
    <property type="entry name" value="PBP2_AfProX_like"/>
    <property type="match status" value="1"/>
</dbReference>
<dbReference type="Gene3D" id="3.40.190.120">
    <property type="entry name" value="Osmoprotection protein (prox), domain 2"/>
    <property type="match status" value="1"/>
</dbReference>
<name>A0ABU2I804_9XANT</name>
<accession>A0ABU2I804</accession>
<keyword evidence="9" id="KW-0732">Signal</keyword>
<comment type="similarity">
    <text evidence="6">In the C-terminal section; belongs to the OsmX family.</text>
</comment>
<dbReference type="SUPFAM" id="SSF53850">
    <property type="entry name" value="Periplasmic binding protein-like II"/>
    <property type="match status" value="1"/>
</dbReference>
<feature type="transmembrane region" description="Helical" evidence="8">
    <location>
        <begin position="463"/>
        <end position="485"/>
    </location>
</feature>
<evidence type="ECO:0000256" key="5">
    <source>
        <dbReference type="ARBA" id="ARBA00023136"/>
    </source>
</evidence>
<feature type="transmembrane region" description="Helical" evidence="8">
    <location>
        <begin position="337"/>
        <end position="358"/>
    </location>
</feature>
<evidence type="ECO:0000256" key="8">
    <source>
        <dbReference type="RuleBase" id="RU363032"/>
    </source>
</evidence>
<dbReference type="InterPro" id="IPR035906">
    <property type="entry name" value="MetI-like_sf"/>
</dbReference>
<dbReference type="InterPro" id="IPR000515">
    <property type="entry name" value="MetI-like"/>
</dbReference>
<feature type="transmembrane region" description="Helical" evidence="8">
    <location>
        <begin position="307"/>
        <end position="330"/>
    </location>
</feature>
<dbReference type="Gene3D" id="1.10.3720.10">
    <property type="entry name" value="MetI-like"/>
    <property type="match status" value="1"/>
</dbReference>
<dbReference type="Pfam" id="PF00528">
    <property type="entry name" value="BPD_transp_1"/>
    <property type="match status" value="1"/>
</dbReference>
<feature type="signal peptide" evidence="9">
    <location>
        <begin position="1"/>
        <end position="29"/>
    </location>
</feature>
<dbReference type="PANTHER" id="PTHR30177">
    <property type="entry name" value="GLYCINE BETAINE/L-PROLINE TRANSPORT SYSTEM PERMEASE PROTEIN PROW"/>
    <property type="match status" value="1"/>
</dbReference>
<dbReference type="Proteomes" id="UP001260534">
    <property type="component" value="Unassembled WGS sequence"/>
</dbReference>
<dbReference type="CDD" id="cd06261">
    <property type="entry name" value="TM_PBP2"/>
    <property type="match status" value="1"/>
</dbReference>
<evidence type="ECO:0000313" key="11">
    <source>
        <dbReference type="EMBL" id="MDS9994275.1"/>
    </source>
</evidence>
<reference evidence="11 12" key="1">
    <citation type="submission" date="2023-01" db="EMBL/GenBank/DDBJ databases">
        <title>Xanthomonas hawaiianensis sp. nov. isolated from Araceae family in Hawaii.</title>
        <authorList>
            <person name="Chunag S.-C."/>
            <person name="Dobhal S."/>
            <person name="Alvarez A."/>
            <person name="Arif M."/>
        </authorList>
    </citation>
    <scope>NUCLEOTIDE SEQUENCE [LARGE SCALE GENOMIC DNA]</scope>
    <source>
        <strain evidence="11 12">A2111</strain>
    </source>
</reference>
<feature type="chain" id="PRO_5046943677" evidence="9">
    <location>
        <begin position="30"/>
        <end position="500"/>
    </location>
</feature>
<dbReference type="InterPro" id="IPR007210">
    <property type="entry name" value="ABC_Gly_betaine_transp_sub-bd"/>
</dbReference>
<keyword evidence="4 8" id="KW-1133">Transmembrane helix</keyword>
<protein>
    <submittedName>
        <fullName evidence="11">ABC transporter permease subunit</fullName>
    </submittedName>
</protein>